<dbReference type="GO" id="GO:0005524">
    <property type="term" value="F:ATP binding"/>
    <property type="evidence" value="ECO:0007669"/>
    <property type="project" value="UniProtKB-KW"/>
</dbReference>
<dbReference type="SMART" id="SM00382">
    <property type="entry name" value="AAA"/>
    <property type="match status" value="1"/>
</dbReference>
<evidence type="ECO:0000256" key="4">
    <source>
        <dbReference type="ARBA" id="ARBA00022840"/>
    </source>
</evidence>
<evidence type="ECO:0000313" key="8">
    <source>
        <dbReference type="Proteomes" id="UP000243807"/>
    </source>
</evidence>
<evidence type="ECO:0000313" key="7">
    <source>
        <dbReference type="EMBL" id="APZ44757.1"/>
    </source>
</evidence>
<dbReference type="AlphaFoldDB" id="A0A1P8ULR0"/>
<keyword evidence="3" id="KW-0547">Nucleotide-binding</keyword>
<evidence type="ECO:0000256" key="2">
    <source>
        <dbReference type="ARBA" id="ARBA00022448"/>
    </source>
</evidence>
<keyword evidence="8" id="KW-1185">Reference proteome</keyword>
<dbReference type="InterPro" id="IPR003593">
    <property type="entry name" value="AAA+_ATPase"/>
</dbReference>
<evidence type="ECO:0000259" key="6">
    <source>
        <dbReference type="PROSITE" id="PS50893"/>
    </source>
</evidence>
<dbReference type="OrthoDB" id="9776369at2"/>
<dbReference type="Gene3D" id="3.40.50.300">
    <property type="entry name" value="P-loop containing nucleotide triphosphate hydrolases"/>
    <property type="match status" value="1"/>
</dbReference>
<dbReference type="GO" id="GO:0015658">
    <property type="term" value="F:branched-chain amino acid transmembrane transporter activity"/>
    <property type="evidence" value="ECO:0007669"/>
    <property type="project" value="TreeGrafter"/>
</dbReference>
<protein>
    <submittedName>
        <fullName evidence="7">Urea ABC transporter ATP-binding subunit UrtE</fullName>
    </submittedName>
</protein>
<keyword evidence="2" id="KW-0813">Transport</keyword>
<dbReference type="InterPro" id="IPR052156">
    <property type="entry name" value="BCAA_Transport_ATP-bd_LivF"/>
</dbReference>
<dbReference type="Pfam" id="PF00005">
    <property type="entry name" value="ABC_tran"/>
    <property type="match status" value="1"/>
</dbReference>
<dbReference type="KEGG" id="afy:BW247_15540"/>
<keyword evidence="5" id="KW-0029">Amino-acid transport</keyword>
<dbReference type="InterPro" id="IPR027417">
    <property type="entry name" value="P-loop_NTPase"/>
</dbReference>
<name>A0A1P8ULR0_9GAMM</name>
<evidence type="ECO:0000256" key="1">
    <source>
        <dbReference type="ARBA" id="ARBA00005417"/>
    </source>
</evidence>
<dbReference type="NCBIfam" id="TIGR03410">
    <property type="entry name" value="urea_trans_UrtE"/>
    <property type="match status" value="1"/>
</dbReference>
<dbReference type="Proteomes" id="UP000243807">
    <property type="component" value="Chromosome"/>
</dbReference>
<dbReference type="GO" id="GO:0016887">
    <property type="term" value="F:ATP hydrolysis activity"/>
    <property type="evidence" value="ECO:0007669"/>
    <property type="project" value="InterPro"/>
</dbReference>
<dbReference type="STRING" id="1765967.BW247_15540"/>
<gene>
    <name evidence="7" type="ORF">BW247_15540</name>
</gene>
<dbReference type="InterPro" id="IPR003439">
    <property type="entry name" value="ABC_transporter-like_ATP-bd"/>
</dbReference>
<evidence type="ECO:0000256" key="3">
    <source>
        <dbReference type="ARBA" id="ARBA00022741"/>
    </source>
</evidence>
<feature type="domain" description="ABC transporter" evidence="6">
    <location>
        <begin position="2"/>
        <end position="231"/>
    </location>
</feature>
<comment type="similarity">
    <text evidence="1">Belongs to the ABC transporter superfamily.</text>
</comment>
<dbReference type="PROSITE" id="PS50893">
    <property type="entry name" value="ABC_TRANSPORTER_2"/>
    <property type="match status" value="1"/>
</dbReference>
<reference evidence="7 8" key="1">
    <citation type="submission" date="2017-01" db="EMBL/GenBank/DDBJ databases">
        <title>Draft sequence of Acidihalobacter ferrooxidans strain DSM 14175 (strain V8).</title>
        <authorList>
            <person name="Khaleque H.N."/>
            <person name="Ramsay J.P."/>
            <person name="Murphy R.J.T."/>
            <person name="Kaksonen A.H."/>
            <person name="Boxall N.J."/>
            <person name="Watkin E.L.J."/>
        </authorList>
    </citation>
    <scope>NUCLEOTIDE SEQUENCE [LARGE SCALE GENOMIC DNA]</scope>
    <source>
        <strain evidence="7 8">V8</strain>
    </source>
</reference>
<keyword evidence="4 7" id="KW-0067">ATP-binding</keyword>
<dbReference type="PANTHER" id="PTHR43820:SF5">
    <property type="entry name" value="HIGH-AFFINITY BRANCHED-CHAIN AMINO ACID TRANSPORT ATP-BINDING PROTEIN"/>
    <property type="match status" value="1"/>
</dbReference>
<proteinExistence type="inferred from homology"/>
<dbReference type="GO" id="GO:0015807">
    <property type="term" value="P:L-amino acid transport"/>
    <property type="evidence" value="ECO:0007669"/>
    <property type="project" value="TreeGrafter"/>
</dbReference>
<dbReference type="InterPro" id="IPR017780">
    <property type="entry name" value="ABC_transptr_urea_ATP-bd_UrtE"/>
</dbReference>
<dbReference type="SUPFAM" id="SSF52540">
    <property type="entry name" value="P-loop containing nucleoside triphosphate hydrolases"/>
    <property type="match status" value="1"/>
</dbReference>
<dbReference type="PANTHER" id="PTHR43820">
    <property type="entry name" value="HIGH-AFFINITY BRANCHED-CHAIN AMINO ACID TRANSPORT ATP-BINDING PROTEIN LIVF"/>
    <property type="match status" value="1"/>
</dbReference>
<dbReference type="EMBL" id="CP019434">
    <property type="protein sequence ID" value="APZ44757.1"/>
    <property type="molecule type" value="Genomic_DNA"/>
</dbReference>
<accession>A0A1P8ULR0</accession>
<organism evidence="7 8">
    <name type="scientific">Acidihalobacter ferrooxydans</name>
    <dbReference type="NCBI Taxonomy" id="1765967"/>
    <lineage>
        <taxon>Bacteria</taxon>
        <taxon>Pseudomonadati</taxon>
        <taxon>Pseudomonadota</taxon>
        <taxon>Gammaproteobacteria</taxon>
        <taxon>Chromatiales</taxon>
        <taxon>Ectothiorhodospiraceae</taxon>
        <taxon>Acidihalobacter</taxon>
    </lineage>
</organism>
<dbReference type="CDD" id="cd03224">
    <property type="entry name" value="ABC_TM1139_LivF_branched"/>
    <property type="match status" value="1"/>
</dbReference>
<evidence type="ECO:0000256" key="5">
    <source>
        <dbReference type="ARBA" id="ARBA00022970"/>
    </source>
</evidence>
<sequence>MLDIEGLVTGYGSTTVLRGADLSVGRGEVTCLLGRNGVGKTTVLRAAMGLLPTWKGVLRWEGTPISALPTHRRARLGFGFVPQGREILPQLTVEENIRIGGFASGERDPEIPPELFDYFPDLKKMLRRRGGNLSGGQQQQLAIARALMGRPKLLILDEPTEGIQPNLVALIRSVVTALNRERGLSVLLVEQKIGFARKIGHAYTILDRGQVVADGRMESLDDSVIRAHLEVS</sequence>